<dbReference type="NCBIfam" id="TIGR01787">
    <property type="entry name" value="squalene_cyclas"/>
    <property type="match status" value="1"/>
</dbReference>
<evidence type="ECO:0000256" key="7">
    <source>
        <dbReference type="ARBA" id="ARBA00055567"/>
    </source>
</evidence>
<sequence length="745" mass="84622">MGFTTDFVYGNNLPRNRGGPYKTKPATDLTRWRLTNIGGRQTWKYYETNESPPRGQSFLEKHSLGLPAEDDGNSARNSAKLAPEAALRGMDFYAKLQAEDGHWAGDYGGPLFLLPGLVIVCYITNTSFSNAQKLEIIRYLRSVQCPGGGWGLHIEGPPTVFGCALNYCVMRILGVSADDGDLRLARERLLGLGGAAAIPSWGKFWLAILNVYEWNGMHSLLPEMWLLPEWIPIHPSKLWCHCRQVYLPMGVCYGLRLRAPVNDLIGQLRKEIYVQNYETIDWKAQRDNVSSADLYTPHSWLLKISYVFLDFYESYGLRFFRKLAVDKCYKDICADDKFTNCISIGPISKVINMFVRWAVDGPQNPWFKMHQERVDDYLWLGLDGMKMSGTNGSQVWDTAFAIQAFVEAAAVQHPNLLETLSSAHGFLRFSQILASPSQCETYYRQPSKGGWPFSTLDCGWIVADCTAEALKSVLYLQKLRPLDMMITALSPRRMQDAVDLLLAMKNEDGGFATYERKRGGRLLELLNPSEVFGDIMIDYTYVECTSAAMQAVKTFSSQFPEYRSNDCRNLLSDGLEYVRKQQRTDGSWEGSWGVCFTYGTWFGLEAYACMGYGYGNDKSPSLEVVKACAFLVRYQMSDGGWGENFESCEQRQYVQSETSQIVNTCWALLGLMAVRYPEVEIIERGIDLLIRRQLSNGDWPQENISGVFNKSCAISYTSYRNVFPIWTLGRFMQLYPSHSFVRRTR</sequence>
<evidence type="ECO:0000256" key="3">
    <source>
        <dbReference type="ARBA" id="ARBA00022737"/>
    </source>
</evidence>
<dbReference type="Gene3D" id="6.20.120.20">
    <property type="match status" value="1"/>
</dbReference>
<reference evidence="12 13" key="1">
    <citation type="journal article" date="2016" name="Nat. Commun.">
        <title>Extremotolerant tardigrade genome and improved radiotolerance of human cultured cells by tardigrade-unique protein.</title>
        <authorList>
            <person name="Hashimoto T."/>
            <person name="Horikawa D.D."/>
            <person name="Saito Y."/>
            <person name="Kuwahara H."/>
            <person name="Kozuka-Hata H."/>
            <person name="Shin-I T."/>
            <person name="Minakuchi Y."/>
            <person name="Ohishi K."/>
            <person name="Motoyama A."/>
            <person name="Aizu T."/>
            <person name="Enomoto A."/>
            <person name="Kondo K."/>
            <person name="Tanaka S."/>
            <person name="Hara Y."/>
            <person name="Koshikawa S."/>
            <person name="Sagara H."/>
            <person name="Miura T."/>
            <person name="Yokobori S."/>
            <person name="Miyagawa K."/>
            <person name="Suzuki Y."/>
            <person name="Kubo T."/>
            <person name="Oyama M."/>
            <person name="Kohara Y."/>
            <person name="Fujiyama A."/>
            <person name="Arakawa K."/>
            <person name="Katayama T."/>
            <person name="Toyoda A."/>
            <person name="Kunieda T."/>
        </authorList>
    </citation>
    <scope>NUCLEOTIDE SEQUENCE [LARGE SCALE GENOMIC DNA]</scope>
    <source>
        <strain evidence="12 13">YOKOZUNA-1</strain>
    </source>
</reference>
<keyword evidence="6 9" id="KW-0413">Isomerase</keyword>
<dbReference type="PROSITE" id="PS01074">
    <property type="entry name" value="TERPENE_SYNTHASES"/>
    <property type="match status" value="1"/>
</dbReference>
<keyword evidence="4" id="KW-0752">Steroid biosynthesis</keyword>
<dbReference type="InterPro" id="IPR032697">
    <property type="entry name" value="SQ_cyclase_N"/>
</dbReference>
<evidence type="ECO:0000256" key="8">
    <source>
        <dbReference type="ARBA" id="ARBA00060682"/>
    </source>
</evidence>
<dbReference type="GO" id="GO:0006695">
    <property type="term" value="P:cholesterol biosynthetic process"/>
    <property type="evidence" value="ECO:0007669"/>
    <property type="project" value="UniProtKB-ARBA"/>
</dbReference>
<dbReference type="InterPro" id="IPR032696">
    <property type="entry name" value="SQ_cyclase_C"/>
</dbReference>
<dbReference type="PANTHER" id="PTHR11764">
    <property type="entry name" value="TERPENE CYCLASE/MUTASE FAMILY MEMBER"/>
    <property type="match status" value="1"/>
</dbReference>
<comment type="pathway">
    <text evidence="8">Terpene metabolism; lanosterol biosynthesis; lanosterol from farnesyl diphosphate: step 3/3.</text>
</comment>
<evidence type="ECO:0000256" key="6">
    <source>
        <dbReference type="ARBA" id="ARBA00023235"/>
    </source>
</evidence>
<gene>
    <name evidence="12" type="primary">RvY_12758-1</name>
    <name evidence="12" type="synonym">RvY_12758.1</name>
    <name evidence="12" type="ORF">RvY_12758</name>
</gene>
<evidence type="ECO:0000256" key="1">
    <source>
        <dbReference type="ARBA" id="ARBA00009755"/>
    </source>
</evidence>
<evidence type="ECO:0000256" key="5">
    <source>
        <dbReference type="ARBA" id="ARBA00023098"/>
    </source>
</evidence>
<keyword evidence="2" id="KW-0444">Lipid biosynthesis</keyword>
<dbReference type="FunFam" id="1.50.10.20:FF:000003">
    <property type="entry name" value="Terpene cyclase/mutase family member"/>
    <property type="match status" value="1"/>
</dbReference>
<dbReference type="SFLD" id="SFLDG01016">
    <property type="entry name" value="Prenyltransferase_Like_2"/>
    <property type="match status" value="1"/>
</dbReference>
<dbReference type="SUPFAM" id="SSF48239">
    <property type="entry name" value="Terpenoid cyclases/Protein prenyltransferases"/>
    <property type="match status" value="2"/>
</dbReference>
<dbReference type="AlphaFoldDB" id="A0A1D1VUA1"/>
<dbReference type="EC" id="5.4.99.-" evidence="9"/>
<evidence type="ECO:0000256" key="2">
    <source>
        <dbReference type="ARBA" id="ARBA00022516"/>
    </source>
</evidence>
<evidence type="ECO:0000259" key="11">
    <source>
        <dbReference type="Pfam" id="PF13249"/>
    </source>
</evidence>
<evidence type="ECO:0000313" key="12">
    <source>
        <dbReference type="EMBL" id="GAV02159.1"/>
    </source>
</evidence>
<dbReference type="Pfam" id="PF13249">
    <property type="entry name" value="SQHop_cyclase_N"/>
    <property type="match status" value="1"/>
</dbReference>
<keyword evidence="5" id="KW-0443">Lipid metabolism</keyword>
<keyword evidence="3" id="KW-0677">Repeat</keyword>
<dbReference type="CDD" id="cd02892">
    <property type="entry name" value="SQCY_1"/>
    <property type="match status" value="1"/>
</dbReference>
<dbReference type="FunFam" id="1.50.10.20:FF:000002">
    <property type="entry name" value="Terpene cyclase/mutase family member"/>
    <property type="match status" value="1"/>
</dbReference>
<dbReference type="GO" id="GO:0016104">
    <property type="term" value="P:triterpenoid biosynthetic process"/>
    <property type="evidence" value="ECO:0007669"/>
    <property type="project" value="InterPro"/>
</dbReference>
<dbReference type="STRING" id="947166.A0A1D1VUA1"/>
<evidence type="ECO:0000256" key="4">
    <source>
        <dbReference type="ARBA" id="ARBA00022955"/>
    </source>
</evidence>
<dbReference type="OrthoDB" id="21502at2759"/>
<dbReference type="InterPro" id="IPR018333">
    <property type="entry name" value="Squalene_cyclase"/>
</dbReference>
<dbReference type="GO" id="GO:0005811">
    <property type="term" value="C:lipid droplet"/>
    <property type="evidence" value="ECO:0007669"/>
    <property type="project" value="InterPro"/>
</dbReference>
<comment type="function">
    <text evidence="7">Key enzyme in the cholesterol biosynthesis pathway. Catalyzes the cyclization of (S)-2,3 oxidosqualene to lanosterol, a reaction that forms the sterol nucleus. Through the production of lanosterol may regulate lens protein aggregation and increase transparency.</text>
</comment>
<keyword evidence="13" id="KW-1185">Reference proteome</keyword>
<dbReference type="EMBL" id="BDGG01000008">
    <property type="protein sequence ID" value="GAV02159.1"/>
    <property type="molecule type" value="Genomic_DNA"/>
</dbReference>
<dbReference type="Pfam" id="PF13243">
    <property type="entry name" value="SQHop_cyclase_C"/>
    <property type="match status" value="1"/>
</dbReference>
<dbReference type="GO" id="GO:0000250">
    <property type="term" value="F:lanosterol synthase activity"/>
    <property type="evidence" value="ECO:0007669"/>
    <property type="project" value="TreeGrafter"/>
</dbReference>
<accession>A0A1D1VUA1</accession>
<dbReference type="Gene3D" id="1.50.10.20">
    <property type="match status" value="2"/>
</dbReference>
<evidence type="ECO:0000259" key="10">
    <source>
        <dbReference type="Pfam" id="PF13243"/>
    </source>
</evidence>
<dbReference type="Proteomes" id="UP000186922">
    <property type="component" value="Unassembled WGS sequence"/>
</dbReference>
<dbReference type="InterPro" id="IPR002365">
    <property type="entry name" value="Terpene_synthase_CS"/>
</dbReference>
<protein>
    <recommendedName>
        <fullName evidence="9">Terpene cyclase/mutase family member</fullName>
        <ecNumber evidence="9">5.4.99.-</ecNumber>
    </recommendedName>
</protein>
<dbReference type="InterPro" id="IPR008930">
    <property type="entry name" value="Terpenoid_cyclase/PrenylTrfase"/>
</dbReference>
<dbReference type="PANTHER" id="PTHR11764:SF20">
    <property type="entry name" value="LANOSTEROL SYNTHASE"/>
    <property type="match status" value="1"/>
</dbReference>
<proteinExistence type="inferred from homology"/>
<feature type="domain" description="Squalene cyclase C-terminal" evidence="10">
    <location>
        <begin position="393"/>
        <end position="732"/>
    </location>
</feature>
<comment type="caution">
    <text evidence="12">The sequence shown here is derived from an EMBL/GenBank/DDBJ whole genome shotgun (WGS) entry which is preliminary data.</text>
</comment>
<comment type="similarity">
    <text evidence="1 9">Belongs to the terpene cyclase/mutase family.</text>
</comment>
<organism evidence="12 13">
    <name type="scientific">Ramazzottius varieornatus</name>
    <name type="common">Water bear</name>
    <name type="synonym">Tardigrade</name>
    <dbReference type="NCBI Taxonomy" id="947166"/>
    <lineage>
        <taxon>Eukaryota</taxon>
        <taxon>Metazoa</taxon>
        <taxon>Ecdysozoa</taxon>
        <taxon>Tardigrada</taxon>
        <taxon>Eutardigrada</taxon>
        <taxon>Parachela</taxon>
        <taxon>Hypsibioidea</taxon>
        <taxon>Ramazzottiidae</taxon>
        <taxon>Ramazzottius</taxon>
    </lineage>
</organism>
<feature type="domain" description="Squalene cyclase N-terminal" evidence="11">
    <location>
        <begin position="91"/>
        <end position="332"/>
    </location>
</feature>
<name>A0A1D1VUA1_RAMVA</name>
<evidence type="ECO:0000313" key="13">
    <source>
        <dbReference type="Proteomes" id="UP000186922"/>
    </source>
</evidence>
<evidence type="ECO:0000256" key="9">
    <source>
        <dbReference type="RuleBase" id="RU362003"/>
    </source>
</evidence>